<evidence type="ECO:0000313" key="5">
    <source>
        <dbReference type="Proteomes" id="UP000001235"/>
    </source>
</evidence>
<dbReference type="Pfam" id="PF12796">
    <property type="entry name" value="Ank_2"/>
    <property type="match status" value="1"/>
</dbReference>
<dbReference type="STRING" id="395494.Galf_1877"/>
<reference evidence="4 5" key="1">
    <citation type="submission" date="2010-08" db="EMBL/GenBank/DDBJ databases">
        <title>Complete sequence of Gallionella capsiferriformans ES-2.</title>
        <authorList>
            <consortium name="US DOE Joint Genome Institute"/>
            <person name="Lucas S."/>
            <person name="Copeland A."/>
            <person name="Lapidus A."/>
            <person name="Cheng J.-F."/>
            <person name="Bruce D."/>
            <person name="Goodwin L."/>
            <person name="Pitluck S."/>
            <person name="Chertkov O."/>
            <person name="Davenport K.W."/>
            <person name="Detter J.C."/>
            <person name="Han C."/>
            <person name="Tapia R."/>
            <person name="Land M."/>
            <person name="Hauser L."/>
            <person name="Chang Y.-J."/>
            <person name="Jeffries C."/>
            <person name="Kyrpides N."/>
            <person name="Ivanova N."/>
            <person name="Mikhailova N."/>
            <person name="Shelobolina E.S."/>
            <person name="Picardal F."/>
            <person name="Roden E."/>
            <person name="Emerson D."/>
            <person name="Woyke T."/>
        </authorList>
    </citation>
    <scope>NUCLEOTIDE SEQUENCE [LARGE SCALE GENOMIC DNA]</scope>
    <source>
        <strain evidence="4 5">ES-2</strain>
    </source>
</reference>
<feature type="repeat" description="ANK" evidence="3">
    <location>
        <begin position="198"/>
        <end position="230"/>
    </location>
</feature>
<evidence type="ECO:0000256" key="3">
    <source>
        <dbReference type="PROSITE-ProRule" id="PRU00023"/>
    </source>
</evidence>
<dbReference type="OrthoDB" id="8905216at2"/>
<proteinExistence type="predicted"/>
<dbReference type="RefSeq" id="WP_013293820.1">
    <property type="nucleotide sequence ID" value="NC_014394.1"/>
</dbReference>
<dbReference type="Gene3D" id="1.25.40.20">
    <property type="entry name" value="Ankyrin repeat-containing domain"/>
    <property type="match status" value="1"/>
</dbReference>
<evidence type="ECO:0000256" key="2">
    <source>
        <dbReference type="ARBA" id="ARBA00023043"/>
    </source>
</evidence>
<evidence type="ECO:0000256" key="1">
    <source>
        <dbReference type="ARBA" id="ARBA00022737"/>
    </source>
</evidence>
<evidence type="ECO:0000313" key="4">
    <source>
        <dbReference type="EMBL" id="ADL55886.1"/>
    </source>
</evidence>
<dbReference type="SMART" id="SM00248">
    <property type="entry name" value="ANK"/>
    <property type="match status" value="3"/>
</dbReference>
<dbReference type="Proteomes" id="UP000001235">
    <property type="component" value="Chromosome"/>
</dbReference>
<accession>D9SH89</accession>
<dbReference type="SUPFAM" id="SSF48403">
    <property type="entry name" value="Ankyrin repeat"/>
    <property type="match status" value="1"/>
</dbReference>
<dbReference type="PANTHER" id="PTHR24141">
    <property type="entry name" value="2-5A-DEPENDENT RIBONUCLEASE"/>
    <property type="match status" value="1"/>
</dbReference>
<dbReference type="GO" id="GO:0003723">
    <property type="term" value="F:RNA binding"/>
    <property type="evidence" value="ECO:0007669"/>
    <property type="project" value="TreeGrafter"/>
</dbReference>
<dbReference type="HOGENOM" id="CLU_078191_0_0_4"/>
<name>D9SH89_GALCS</name>
<keyword evidence="5" id="KW-1185">Reference proteome</keyword>
<dbReference type="PROSITE" id="PS50088">
    <property type="entry name" value="ANK_REPEAT"/>
    <property type="match status" value="2"/>
</dbReference>
<dbReference type="Pfam" id="PF00023">
    <property type="entry name" value="Ank"/>
    <property type="match status" value="1"/>
</dbReference>
<feature type="repeat" description="ANK" evidence="3">
    <location>
        <begin position="132"/>
        <end position="164"/>
    </location>
</feature>
<keyword evidence="1" id="KW-0677">Repeat</keyword>
<dbReference type="KEGG" id="gca:Galf_1877"/>
<dbReference type="GO" id="GO:0006396">
    <property type="term" value="P:RNA processing"/>
    <property type="evidence" value="ECO:0007669"/>
    <property type="project" value="TreeGrafter"/>
</dbReference>
<dbReference type="PANTHER" id="PTHR24141:SF1">
    <property type="entry name" value="2-5A-DEPENDENT RIBONUCLEASE"/>
    <property type="match status" value="1"/>
</dbReference>
<dbReference type="InterPro" id="IPR002110">
    <property type="entry name" value="Ankyrin_rpt"/>
</dbReference>
<dbReference type="AlphaFoldDB" id="D9SH89"/>
<dbReference type="InterPro" id="IPR036770">
    <property type="entry name" value="Ankyrin_rpt-contain_sf"/>
</dbReference>
<dbReference type="PROSITE" id="PS50297">
    <property type="entry name" value="ANK_REP_REGION"/>
    <property type="match status" value="2"/>
</dbReference>
<sequence length="257" mass="28547">MINSRVALLFKNLPDKYPKMLARDYTHVLNHLMQLWNTPKFDAYMHDLMIDHRGGRQGFSLKVVEELLFLSKLHDVCKKNGYQLPRFEDPWESIPFANPTPQGFMQAIERGQQHAIEIFLGAGVRIDYRFEGGQTPLMIAAINAQLGVVRYLIHNGAEVNAADTGKYTALHWAAFYNHTQIAGELCIAGALIDAVQNSGGTPLSLAVTRGHLAAAKLLLECQANPNIAGTHGSLLAIAQKRNSHELLVLLRQYGARP</sequence>
<protein>
    <submittedName>
        <fullName evidence="4">Ankyrin</fullName>
    </submittedName>
</protein>
<organism evidence="4 5">
    <name type="scientific">Gallionella capsiferriformans (strain ES-2)</name>
    <name type="common">Gallionella ferruginea capsiferriformans (strain ES-2)</name>
    <dbReference type="NCBI Taxonomy" id="395494"/>
    <lineage>
        <taxon>Bacteria</taxon>
        <taxon>Pseudomonadati</taxon>
        <taxon>Pseudomonadota</taxon>
        <taxon>Betaproteobacteria</taxon>
        <taxon>Nitrosomonadales</taxon>
        <taxon>Gallionellaceae</taxon>
        <taxon>Gallionella</taxon>
    </lineage>
</organism>
<keyword evidence="2 3" id="KW-0040">ANK repeat</keyword>
<gene>
    <name evidence="4" type="ordered locus">Galf_1877</name>
</gene>
<dbReference type="EMBL" id="CP002159">
    <property type="protein sequence ID" value="ADL55886.1"/>
    <property type="molecule type" value="Genomic_DNA"/>
</dbReference>
<dbReference type="GO" id="GO:0004540">
    <property type="term" value="F:RNA nuclease activity"/>
    <property type="evidence" value="ECO:0007669"/>
    <property type="project" value="TreeGrafter"/>
</dbReference>
<dbReference type="eggNOG" id="COG0666">
    <property type="taxonomic scope" value="Bacteria"/>
</dbReference>